<dbReference type="GeneID" id="8625544"/>
<evidence type="ECO:0008006" key="3">
    <source>
        <dbReference type="Google" id="ProtNLM"/>
    </source>
</evidence>
<evidence type="ECO:0000313" key="1">
    <source>
        <dbReference type="EMBL" id="EAL64316.1"/>
    </source>
</evidence>
<dbReference type="Proteomes" id="UP000002195">
    <property type="component" value="Unassembled WGS sequence"/>
</dbReference>
<dbReference type="AlphaFoldDB" id="Q54M01"/>
<name>Q54M01_DICDI</name>
<dbReference type="PANTHER" id="PTHR32556">
    <property type="entry name" value="F-BOX DOMAIN-CONTAINING PROTEIN-RELATED-RELATED"/>
    <property type="match status" value="1"/>
</dbReference>
<accession>Q54M01</accession>
<dbReference type="VEuPathDB" id="AmoebaDB:DDB_G0286281"/>
<protein>
    <recommendedName>
        <fullName evidence="3">F-box domain-containing protein</fullName>
    </recommendedName>
</protein>
<dbReference type="EMBL" id="AAFI02000085">
    <property type="protein sequence ID" value="EAL64316.1"/>
    <property type="molecule type" value="Genomic_DNA"/>
</dbReference>
<gene>
    <name evidence="1" type="ORF">DDB_G0286281</name>
</gene>
<dbReference type="RefSeq" id="XP_637830.1">
    <property type="nucleotide sequence ID" value="XM_632738.1"/>
</dbReference>
<dbReference type="InParanoid" id="Q54M01"/>
<dbReference type="PANTHER" id="PTHR32556:SF17">
    <property type="entry name" value="F-BOX DOMAIN-CONTAINING PROTEIN-RELATED"/>
    <property type="match status" value="1"/>
</dbReference>
<dbReference type="FunCoup" id="Q54M01">
    <property type="interactions" value="2"/>
</dbReference>
<dbReference type="PaxDb" id="44689-DDB0186903"/>
<dbReference type="KEGG" id="ddi:DDB_G0286281"/>
<comment type="caution">
    <text evidence="1">The sequence shown here is derived from an EMBL/GenBank/DDBJ whole genome shotgun (WGS) entry which is preliminary data.</text>
</comment>
<dbReference type="HOGENOM" id="CLU_615992_0_0_1"/>
<proteinExistence type="predicted"/>
<reference evidence="1 2" key="1">
    <citation type="journal article" date="2005" name="Nature">
        <title>The genome of the social amoeba Dictyostelium discoideum.</title>
        <authorList>
            <consortium name="The Dictyostelium discoideum Sequencing Consortium"/>
            <person name="Eichinger L."/>
            <person name="Pachebat J.A."/>
            <person name="Glockner G."/>
            <person name="Rajandream M.A."/>
            <person name="Sucgang R."/>
            <person name="Berriman M."/>
            <person name="Song J."/>
            <person name="Olsen R."/>
            <person name="Szafranski K."/>
            <person name="Xu Q."/>
            <person name="Tunggal B."/>
            <person name="Kummerfeld S."/>
            <person name="Madera M."/>
            <person name="Konfortov B.A."/>
            <person name="Rivero F."/>
            <person name="Bankier A.T."/>
            <person name="Lehmann R."/>
            <person name="Hamlin N."/>
            <person name="Davies R."/>
            <person name="Gaudet P."/>
            <person name="Fey P."/>
            <person name="Pilcher K."/>
            <person name="Chen G."/>
            <person name="Saunders D."/>
            <person name="Sodergren E."/>
            <person name="Davis P."/>
            <person name="Kerhornou A."/>
            <person name="Nie X."/>
            <person name="Hall N."/>
            <person name="Anjard C."/>
            <person name="Hemphill L."/>
            <person name="Bason N."/>
            <person name="Farbrother P."/>
            <person name="Desany B."/>
            <person name="Just E."/>
            <person name="Morio T."/>
            <person name="Rost R."/>
            <person name="Churcher C."/>
            <person name="Cooper J."/>
            <person name="Haydock S."/>
            <person name="van Driessche N."/>
            <person name="Cronin A."/>
            <person name="Goodhead I."/>
            <person name="Muzny D."/>
            <person name="Mourier T."/>
            <person name="Pain A."/>
            <person name="Lu M."/>
            <person name="Harper D."/>
            <person name="Lindsay R."/>
            <person name="Hauser H."/>
            <person name="James K."/>
            <person name="Quiles M."/>
            <person name="Madan Babu M."/>
            <person name="Saito T."/>
            <person name="Buchrieser C."/>
            <person name="Wardroper A."/>
            <person name="Felder M."/>
            <person name="Thangavelu M."/>
            <person name="Johnson D."/>
            <person name="Knights A."/>
            <person name="Loulseged H."/>
            <person name="Mungall K."/>
            <person name="Oliver K."/>
            <person name="Price C."/>
            <person name="Quail M.A."/>
            <person name="Urushihara H."/>
            <person name="Hernandez J."/>
            <person name="Rabbinowitsch E."/>
            <person name="Steffen D."/>
            <person name="Sanders M."/>
            <person name="Ma J."/>
            <person name="Kohara Y."/>
            <person name="Sharp S."/>
            <person name="Simmonds M."/>
            <person name="Spiegler S."/>
            <person name="Tivey A."/>
            <person name="Sugano S."/>
            <person name="White B."/>
            <person name="Walker D."/>
            <person name="Woodward J."/>
            <person name="Winckler T."/>
            <person name="Tanaka Y."/>
            <person name="Shaulsky G."/>
            <person name="Schleicher M."/>
            <person name="Weinstock G."/>
            <person name="Rosenthal A."/>
            <person name="Cox E.C."/>
            <person name="Chisholm R.L."/>
            <person name="Gibbs R."/>
            <person name="Loomis W.F."/>
            <person name="Platzer M."/>
            <person name="Kay R.R."/>
            <person name="Williams J."/>
            <person name="Dear P.H."/>
            <person name="Noegel A.A."/>
            <person name="Barrell B."/>
            <person name="Kuspa A."/>
        </authorList>
    </citation>
    <scope>NUCLEOTIDE SEQUENCE [LARGE SCALE GENOMIC DNA]</scope>
    <source>
        <strain evidence="1 2">AX4</strain>
    </source>
</reference>
<dbReference type="PhylomeDB" id="Q54M01"/>
<sequence length="436" mass="51418">MIILSNYLQKLIIKLICNFINKKNKKKLLCSIQEFEKTNEIIKKLIFNISFVSKDWFLIVSNNIKTIGDVNCLFNISKEWSIFKKNNIESIRILDNQLLELLKLNKLIEEKSMENLKKIKIINSLSSPLFLSIISKLKFSNIKIQFLNLNDLNDEYLKMFDITNIKSIFFLRVDNCSNIINVLKNLKPFKSIPKHIEIVSLFNRFPYKQLFYDNEFNLNKTQSLKTFKSTNEDITIEELYYILSSSPNLKFLNIDLCLNKLDFYLNKQPQQQFYPSLECDCNSIIYNDNEDESFLFYWELLKDQFRYHKNLNSLRINNKCSTENYNENLISDSSIPIIACLISNNKSIKTLKIVNFNSLNLLKFILLNNDTIIHYSVRLLNTNSYPLNYFKNDINEINEIITSNDNLKISSFKTKIIQVNQNGITNKEVLYNITKN</sequence>
<dbReference type="dictyBase" id="DDB_G0286281"/>
<organism evidence="1 2">
    <name type="scientific">Dictyostelium discoideum</name>
    <name type="common">Social amoeba</name>
    <dbReference type="NCBI Taxonomy" id="44689"/>
    <lineage>
        <taxon>Eukaryota</taxon>
        <taxon>Amoebozoa</taxon>
        <taxon>Evosea</taxon>
        <taxon>Eumycetozoa</taxon>
        <taxon>Dictyostelia</taxon>
        <taxon>Dictyosteliales</taxon>
        <taxon>Dictyosteliaceae</taxon>
        <taxon>Dictyostelium</taxon>
    </lineage>
</organism>
<keyword evidence="2" id="KW-1185">Reference proteome</keyword>
<evidence type="ECO:0000313" key="2">
    <source>
        <dbReference type="Proteomes" id="UP000002195"/>
    </source>
</evidence>